<dbReference type="OrthoDB" id="3799094at2"/>
<dbReference type="InterPro" id="IPR032626">
    <property type="entry name" value="GxGYxYP_N_1st"/>
</dbReference>
<evidence type="ECO:0000259" key="2">
    <source>
        <dbReference type="Pfam" id="PF16216"/>
    </source>
</evidence>
<evidence type="ECO:0008006" key="7">
    <source>
        <dbReference type="Google" id="ProtNLM"/>
    </source>
</evidence>
<dbReference type="InterPro" id="IPR048309">
    <property type="entry name" value="GxGYxYP_N_3rd"/>
</dbReference>
<dbReference type="EMBL" id="CP035758">
    <property type="protein sequence ID" value="QBD81967.1"/>
    <property type="molecule type" value="Genomic_DNA"/>
</dbReference>
<proteinExistence type="predicted"/>
<evidence type="ECO:0000259" key="3">
    <source>
        <dbReference type="Pfam" id="PF20957"/>
    </source>
</evidence>
<dbReference type="RefSeq" id="WP_129893028.1">
    <property type="nucleotide sequence ID" value="NZ_CP035758.1"/>
</dbReference>
<dbReference type="Pfam" id="PF14323">
    <property type="entry name" value="GxGYxYP_C"/>
    <property type="match status" value="1"/>
</dbReference>
<evidence type="ECO:0000259" key="1">
    <source>
        <dbReference type="Pfam" id="PF14323"/>
    </source>
</evidence>
<dbReference type="Proteomes" id="UP000290365">
    <property type="component" value="Chromosome"/>
</dbReference>
<feature type="domain" description="GxGYxYP putative glycoside hydrolase second N-terminal" evidence="3">
    <location>
        <begin position="98"/>
        <end position="168"/>
    </location>
</feature>
<feature type="domain" description="GxGYxYP putative glycoside hydrolase C-terminal" evidence="1">
    <location>
        <begin position="289"/>
        <end position="525"/>
    </location>
</feature>
<evidence type="ECO:0000313" key="6">
    <source>
        <dbReference type="Proteomes" id="UP000290365"/>
    </source>
</evidence>
<dbReference type="Pfam" id="PF20957">
    <property type="entry name" value="GxGYxYP_N_2nd"/>
    <property type="match status" value="1"/>
</dbReference>
<evidence type="ECO:0000313" key="5">
    <source>
        <dbReference type="EMBL" id="QBD81967.1"/>
    </source>
</evidence>
<dbReference type="KEGG" id="kbs:EPA93_40715"/>
<dbReference type="InterPro" id="IPR048310">
    <property type="entry name" value="GxGYxYP_N_2nd"/>
</dbReference>
<dbReference type="PANTHER" id="PTHR37321">
    <property type="entry name" value="EXPORTED PROTEIN-RELATED"/>
    <property type="match status" value="1"/>
</dbReference>
<name>A0A4P6K1D2_KTERU</name>
<gene>
    <name evidence="5" type="ORF">EPA93_40715</name>
</gene>
<reference evidence="5 6" key="1">
    <citation type="submission" date="2019-01" db="EMBL/GenBank/DDBJ databases">
        <title>Ktedonosporobacter rubrisoli SCAWS-G2.</title>
        <authorList>
            <person name="Huang Y."/>
            <person name="Yan B."/>
        </authorList>
    </citation>
    <scope>NUCLEOTIDE SEQUENCE [LARGE SCALE GENOMIC DNA]</scope>
    <source>
        <strain evidence="5 6">SCAWS-G2</strain>
    </source>
</reference>
<dbReference type="InterPro" id="IPR038410">
    <property type="entry name" value="GxGYxYP_C_sf"/>
</dbReference>
<dbReference type="AlphaFoldDB" id="A0A4P6K1D2"/>
<keyword evidence="6" id="KW-1185">Reference proteome</keyword>
<feature type="domain" description="GxGYxYP putative glycoside hydrolase third N-terminal" evidence="4">
    <location>
        <begin position="175"/>
        <end position="267"/>
    </location>
</feature>
<organism evidence="5 6">
    <name type="scientific">Ktedonosporobacter rubrisoli</name>
    <dbReference type="NCBI Taxonomy" id="2509675"/>
    <lineage>
        <taxon>Bacteria</taxon>
        <taxon>Bacillati</taxon>
        <taxon>Chloroflexota</taxon>
        <taxon>Ktedonobacteria</taxon>
        <taxon>Ktedonobacterales</taxon>
        <taxon>Ktedonosporobacteraceae</taxon>
        <taxon>Ktedonosporobacter</taxon>
    </lineage>
</organism>
<feature type="domain" description="GxGYxYP putative glycoside hydrolase first N-terminal" evidence="2">
    <location>
        <begin position="25"/>
        <end position="70"/>
    </location>
</feature>
<evidence type="ECO:0000259" key="4">
    <source>
        <dbReference type="Pfam" id="PF20958"/>
    </source>
</evidence>
<protein>
    <recommendedName>
        <fullName evidence="7">GxGYxYP putative glycoside hydrolase N-terminal domain-containing protein</fullName>
    </recommendedName>
</protein>
<dbReference type="Pfam" id="PF16216">
    <property type="entry name" value="GxGYxYP_N"/>
    <property type="match status" value="1"/>
</dbReference>
<dbReference type="Pfam" id="PF20958">
    <property type="entry name" value="GxGYxYP_N_3rd"/>
    <property type="match status" value="1"/>
</dbReference>
<dbReference type="PANTHER" id="PTHR37321:SF1">
    <property type="entry name" value="EXPORTED PROTEIN"/>
    <property type="match status" value="1"/>
</dbReference>
<dbReference type="InterPro" id="IPR025832">
    <property type="entry name" value="GxGYxYP_C"/>
</dbReference>
<accession>A0A4P6K1D2</accession>
<sequence>MANEDGFLDWSADRILPAFQEPRHLVAYDIRGAPYDIQLAVTTLTGLLNRQRPSVYLISNEDDIFWLRQAFGDVPHDISSARNEEILAALLGSSAESVRGLIIYDPALRDTVNVATMLAGLQDGLVASPHLARALQIEHALPVLTDLRDHHWRSRGQAYCWALENLLPRTSSRLLAGLDPANVSGLRAFLVATRTFIYWLDSRQRWPDPRAGWISERALLQRIIAAFKPGAAHLGWFRDESSGVKLTSRAAMLVLASDHFTNLETWTAMRPQARYQHQISQREVQPSADKVYVAFTISDGDNLQYCQHRLRRLWQDQARGKLPIGWTLSPLIGQATPMLAAYYLESATSQDELIAGPSGAGYMFPSYWPAEHLKLFLQHTGSAMQAMGMTSLEVLDTDFWQSAGLPLLSRLSLNGMRFRDIGRHQRFVTELEPFGLRGIFSGAGRRNIQWKRVKDIPLYHNLGLAGSINGTLKLIQRAAKRYPQRPLFLHVYMLAWSITPSDLLQIVERLGDGYEVVLPAELLALLIAQQ</sequence>
<dbReference type="Gene3D" id="3.20.20.490">
    <property type="entry name" value="GxGYxYP glycoside hydrolase, C-terminal domain"/>
    <property type="match status" value="1"/>
</dbReference>